<proteinExistence type="predicted"/>
<dbReference type="AlphaFoldDB" id="A0A177G751"/>
<accession>A0A177G751</accession>
<dbReference type="Pfam" id="PF10987">
    <property type="entry name" value="DUF2806"/>
    <property type="match status" value="1"/>
</dbReference>
<dbReference type="PATRIC" id="fig|178901.16.peg.3381"/>
<protein>
    <recommendedName>
        <fullName evidence="3">DUF2806 domain-containing protein</fullName>
    </recommendedName>
</protein>
<gene>
    <name evidence="1" type="ORF">Amal_03172</name>
</gene>
<dbReference type="EMBL" id="LVHD01000029">
    <property type="protein sequence ID" value="OAG75646.1"/>
    <property type="molecule type" value="Genomic_DNA"/>
</dbReference>
<organism evidence="1 2">
    <name type="scientific">Acetobacter malorum</name>
    <dbReference type="NCBI Taxonomy" id="178901"/>
    <lineage>
        <taxon>Bacteria</taxon>
        <taxon>Pseudomonadati</taxon>
        <taxon>Pseudomonadota</taxon>
        <taxon>Alphaproteobacteria</taxon>
        <taxon>Acetobacterales</taxon>
        <taxon>Acetobacteraceae</taxon>
        <taxon>Acetobacter</taxon>
    </lineage>
</organism>
<reference evidence="1 2" key="1">
    <citation type="submission" date="2016-03" db="EMBL/GenBank/DDBJ databases">
        <title>Draft genome sequence of Acetobacter malorum CECT 7742, a strain isolated from strawberry vinegar.</title>
        <authorList>
            <person name="Sainz F."/>
            <person name="Mas A."/>
            <person name="Torija M.J."/>
        </authorList>
    </citation>
    <scope>NUCLEOTIDE SEQUENCE [LARGE SCALE GENOMIC DNA]</scope>
    <source>
        <strain evidence="1 2">CECT 7742</strain>
    </source>
</reference>
<name>A0A177G751_9PROT</name>
<evidence type="ECO:0000313" key="2">
    <source>
        <dbReference type="Proteomes" id="UP000077349"/>
    </source>
</evidence>
<evidence type="ECO:0000313" key="1">
    <source>
        <dbReference type="EMBL" id="OAG75646.1"/>
    </source>
</evidence>
<evidence type="ECO:0008006" key="3">
    <source>
        <dbReference type="Google" id="ProtNLM"/>
    </source>
</evidence>
<sequence length="340" mass="38260">MESNLGNIIISAASGGTLPVIWHMIPEGVKSRCGQGFDRLTGRLTRKWDQEDKKENADVDDDIKREGNKSEAQRKVLDLLVPDVAKTISADPVLLERATIEMMGDAYRKQENKDAVAEEALKDIGEKHTDNSSTNEALDEDWLNFFSSYAEKATSERTRQLWGRILSGEVRHPGRFSLPTLRLLSEIDQKTAASFVEISSFAIGNAIYFPKEYKSEHFSDLLRLENAGLINGISSPLAVVFKEKSASTAKIVDEYFIVLIKTNENKMENLRIGAIFLTDTGADLIKIIDKPQNNPDKMAKLEDVLKENISISRYSIHKITHKNGNNLNYEMNPISSWDRK</sequence>
<dbReference type="Proteomes" id="UP000077349">
    <property type="component" value="Unassembled WGS sequence"/>
</dbReference>
<comment type="caution">
    <text evidence="1">The sequence shown here is derived from an EMBL/GenBank/DDBJ whole genome shotgun (WGS) entry which is preliminary data.</text>
</comment>
<dbReference type="InterPro" id="IPR021254">
    <property type="entry name" value="DUF2806"/>
</dbReference>